<evidence type="ECO:0000256" key="3">
    <source>
        <dbReference type="ARBA" id="ARBA00013253"/>
    </source>
</evidence>
<keyword evidence="4" id="KW-0808">Transferase</keyword>
<dbReference type="KEGG" id="clw:CLAC_10845"/>
<keyword evidence="7" id="KW-0067">ATP-binding</keyword>
<dbReference type="AlphaFoldDB" id="A0A0K2H211"/>
<dbReference type="CDD" id="cd00483">
    <property type="entry name" value="HPPK"/>
    <property type="match status" value="1"/>
</dbReference>
<evidence type="ECO:0000256" key="4">
    <source>
        <dbReference type="ARBA" id="ARBA00022679"/>
    </source>
</evidence>
<dbReference type="Gene3D" id="3.30.70.560">
    <property type="entry name" value="7,8-Dihydro-6-hydroxymethylpterin-pyrophosphokinase HPPK"/>
    <property type="match status" value="1"/>
</dbReference>
<dbReference type="PROSITE" id="PS00794">
    <property type="entry name" value="HPPK"/>
    <property type="match status" value="1"/>
</dbReference>
<evidence type="ECO:0000313" key="11">
    <source>
        <dbReference type="Proteomes" id="UP000058446"/>
    </source>
</evidence>
<proteinExistence type="predicted"/>
<evidence type="ECO:0000256" key="8">
    <source>
        <dbReference type="ARBA" id="ARBA00022909"/>
    </source>
</evidence>
<dbReference type="GO" id="GO:0046654">
    <property type="term" value="P:tetrahydrofolate biosynthetic process"/>
    <property type="evidence" value="ECO:0007669"/>
    <property type="project" value="UniProtKB-UniPathway"/>
</dbReference>
<gene>
    <name evidence="10" type="ORF">CLAC_10845</name>
</gene>
<evidence type="ECO:0000256" key="1">
    <source>
        <dbReference type="ARBA" id="ARBA00000198"/>
    </source>
</evidence>
<dbReference type="GO" id="GO:0016301">
    <property type="term" value="F:kinase activity"/>
    <property type="evidence" value="ECO:0007669"/>
    <property type="project" value="UniProtKB-KW"/>
</dbReference>
<dbReference type="STRING" id="1408189.CLAC_10845"/>
<keyword evidence="6 10" id="KW-0418">Kinase</keyword>
<dbReference type="PATRIC" id="fig|1408189.4.peg.2182"/>
<organism evidence="10 11">
    <name type="scientific">Corynebacterium lactis RW2-5</name>
    <dbReference type="NCBI Taxonomy" id="1408189"/>
    <lineage>
        <taxon>Bacteria</taxon>
        <taxon>Bacillati</taxon>
        <taxon>Actinomycetota</taxon>
        <taxon>Actinomycetes</taxon>
        <taxon>Mycobacteriales</taxon>
        <taxon>Corynebacteriaceae</taxon>
        <taxon>Corynebacterium</taxon>
    </lineage>
</organism>
<keyword evidence="5" id="KW-0547">Nucleotide-binding</keyword>
<dbReference type="OrthoDB" id="9808041at2"/>
<evidence type="ECO:0000256" key="2">
    <source>
        <dbReference type="ARBA" id="ARBA00005051"/>
    </source>
</evidence>
<dbReference type="GO" id="GO:0046656">
    <property type="term" value="P:folic acid biosynthetic process"/>
    <property type="evidence" value="ECO:0007669"/>
    <property type="project" value="UniProtKB-KW"/>
</dbReference>
<keyword evidence="11" id="KW-1185">Reference proteome</keyword>
<evidence type="ECO:0000259" key="9">
    <source>
        <dbReference type="PROSITE" id="PS00794"/>
    </source>
</evidence>
<name>A0A0K2H211_9CORY</name>
<dbReference type="Pfam" id="PF01288">
    <property type="entry name" value="HPPK"/>
    <property type="match status" value="1"/>
</dbReference>
<evidence type="ECO:0000313" key="10">
    <source>
        <dbReference type="EMBL" id="ALA68085.1"/>
    </source>
</evidence>
<comment type="catalytic activity">
    <reaction evidence="1">
        <text>6-hydroxymethyl-7,8-dihydropterin + ATP = (7,8-dihydropterin-6-yl)methyl diphosphate + AMP + H(+)</text>
        <dbReference type="Rhea" id="RHEA:11412"/>
        <dbReference type="ChEBI" id="CHEBI:15378"/>
        <dbReference type="ChEBI" id="CHEBI:30616"/>
        <dbReference type="ChEBI" id="CHEBI:44841"/>
        <dbReference type="ChEBI" id="CHEBI:72950"/>
        <dbReference type="ChEBI" id="CHEBI:456215"/>
        <dbReference type="EC" id="2.7.6.3"/>
    </reaction>
</comment>
<evidence type="ECO:0000256" key="6">
    <source>
        <dbReference type="ARBA" id="ARBA00022777"/>
    </source>
</evidence>
<comment type="pathway">
    <text evidence="2">Cofactor biosynthesis; tetrahydrofolate biosynthesis; 2-amino-4-hydroxy-6-hydroxymethyl-7,8-dihydropteridine diphosphate from 7,8-dihydroneopterin triphosphate: step 4/4.</text>
</comment>
<dbReference type="RefSeq" id="WP_053412895.1">
    <property type="nucleotide sequence ID" value="NZ_CP006841.1"/>
</dbReference>
<evidence type="ECO:0000256" key="7">
    <source>
        <dbReference type="ARBA" id="ARBA00022840"/>
    </source>
</evidence>
<feature type="domain" description="7,8-dihydro-6-hydroxymethylpterin-pyrophosphokinase" evidence="9">
    <location>
        <begin position="84"/>
        <end position="95"/>
    </location>
</feature>
<dbReference type="PANTHER" id="PTHR43071:SF1">
    <property type="entry name" value="2-AMINO-4-HYDROXY-6-HYDROXYMETHYLDIHYDROPTERIDINE PYROPHOSPHOKINASE"/>
    <property type="match status" value="1"/>
</dbReference>
<dbReference type="Proteomes" id="UP000058446">
    <property type="component" value="Chromosome"/>
</dbReference>
<dbReference type="EMBL" id="CP006841">
    <property type="protein sequence ID" value="ALA68085.1"/>
    <property type="molecule type" value="Genomic_DNA"/>
</dbReference>
<dbReference type="PANTHER" id="PTHR43071">
    <property type="entry name" value="2-AMINO-4-HYDROXY-6-HYDROXYMETHYLDIHYDROPTERIDINE PYROPHOSPHOKINASE"/>
    <property type="match status" value="1"/>
</dbReference>
<accession>A0A0K2H211</accession>
<dbReference type="EC" id="2.7.6.3" evidence="3"/>
<dbReference type="GO" id="GO:0003848">
    <property type="term" value="F:2-amino-4-hydroxy-6-hydroxymethyldihydropteridine diphosphokinase activity"/>
    <property type="evidence" value="ECO:0007669"/>
    <property type="project" value="UniProtKB-EC"/>
</dbReference>
<protein>
    <recommendedName>
        <fullName evidence="3">2-amino-4-hydroxy-6-hydroxymethyldihydropteridine diphosphokinase</fullName>
        <ecNumber evidence="3">2.7.6.3</ecNumber>
    </recommendedName>
</protein>
<evidence type="ECO:0000256" key="5">
    <source>
        <dbReference type="ARBA" id="ARBA00022741"/>
    </source>
</evidence>
<dbReference type="NCBIfam" id="TIGR01498">
    <property type="entry name" value="folK"/>
    <property type="match status" value="1"/>
</dbReference>
<reference evidence="10 11" key="1">
    <citation type="submission" date="2013-10" db="EMBL/GenBank/DDBJ databases">
        <title>Complete genome sequence of Corynebacterium lactis DSM 45799(T), isolated from raw cow milk.</title>
        <authorList>
            <person name="Ruckert C."/>
            <person name="Albersmeier A."/>
            <person name="Lipski A."/>
            <person name="Kalinowski J."/>
        </authorList>
    </citation>
    <scope>NUCLEOTIDE SEQUENCE [LARGE SCALE GENOMIC DNA]</scope>
    <source>
        <strain evidence="10 11">RW2-5</strain>
    </source>
</reference>
<dbReference type="SUPFAM" id="SSF55083">
    <property type="entry name" value="6-hydroxymethyl-7,8-dihydropterin pyrophosphokinase, HPPK"/>
    <property type="match status" value="1"/>
</dbReference>
<keyword evidence="8" id="KW-0289">Folate biosynthesis</keyword>
<sequence length="177" mass="18970">MIRAVLSIGANLGQARQRLAEVFEYFGSETVAASRIFTTAPWGGVEQGDFLNAILIVETSRTPMQLLEAGWELENAAGRTREVKWGPRTLDVDIVQVIDLDSGREVIADDETLTLPHPWAAQRAFVLVPWLDADPDATLKGVRVRDLVGKLDPGEVAEVRAEGTASIGSTGSSGSAG</sequence>
<dbReference type="InterPro" id="IPR035907">
    <property type="entry name" value="Hppk_sf"/>
</dbReference>
<dbReference type="InterPro" id="IPR000550">
    <property type="entry name" value="Hppk"/>
</dbReference>
<dbReference type="UniPathway" id="UPA00077">
    <property type="reaction ID" value="UER00155"/>
</dbReference>
<dbReference type="GO" id="GO:0005524">
    <property type="term" value="F:ATP binding"/>
    <property type="evidence" value="ECO:0007669"/>
    <property type="project" value="UniProtKB-KW"/>
</dbReference>